<dbReference type="Gene3D" id="1.10.287.850">
    <property type="entry name" value="HP0062-like domain"/>
    <property type="match status" value="1"/>
</dbReference>
<dbReference type="Pfam" id="PF06013">
    <property type="entry name" value="WXG100"/>
    <property type="match status" value="1"/>
</dbReference>
<keyword evidence="2" id="KW-1185">Reference proteome</keyword>
<dbReference type="NCBIfam" id="TIGR03930">
    <property type="entry name" value="WXG100_ESAT6"/>
    <property type="match status" value="1"/>
</dbReference>
<accession>A0ABY9JPX0</accession>
<reference evidence="1 2" key="1">
    <citation type="submission" date="2023-06" db="EMBL/GenBank/DDBJ databases">
        <title>Five Gram-positive bacteria isolated from mangrove sediments in Shenzhen, Guangdong, China.</title>
        <authorList>
            <person name="Yu S."/>
            <person name="Zheng W."/>
            <person name="Huang Y."/>
        </authorList>
    </citation>
    <scope>NUCLEOTIDE SEQUENCE [LARGE SCALE GENOMIC DNA]</scope>
    <source>
        <strain evidence="1 2">SaN35-3</strain>
    </source>
</reference>
<dbReference type="RefSeq" id="WP_306019568.1">
    <property type="nucleotide sequence ID" value="NZ_CP129013.1"/>
</dbReference>
<proteinExistence type="predicted"/>
<protein>
    <submittedName>
        <fullName evidence="1">WXG100 family type VII secretion target</fullName>
    </submittedName>
</protein>
<evidence type="ECO:0000313" key="1">
    <source>
        <dbReference type="EMBL" id="WLR41454.1"/>
    </source>
</evidence>
<dbReference type="SUPFAM" id="SSF140453">
    <property type="entry name" value="EsxAB dimer-like"/>
    <property type="match status" value="1"/>
</dbReference>
<evidence type="ECO:0000313" key="2">
    <source>
        <dbReference type="Proteomes" id="UP001197974"/>
    </source>
</evidence>
<organism evidence="1 2">
    <name type="scientific">Bacillus carboniphilus</name>
    <dbReference type="NCBI Taxonomy" id="86663"/>
    <lineage>
        <taxon>Bacteria</taxon>
        <taxon>Bacillati</taxon>
        <taxon>Bacillota</taxon>
        <taxon>Bacilli</taxon>
        <taxon>Bacillales</taxon>
        <taxon>Bacillaceae</taxon>
        <taxon>Bacillus</taxon>
    </lineage>
</organism>
<dbReference type="InterPro" id="IPR036689">
    <property type="entry name" value="ESAT-6-like_sf"/>
</dbReference>
<sequence>MDSNGIRRLAEKFSESSDYVKEIEQQLKQQITMDVSSWTGESRQKFDALLEEAESLFQDHSDNLYEIHNELKRGCI</sequence>
<name>A0ABY9JPX0_9BACI</name>
<dbReference type="InterPro" id="IPR010310">
    <property type="entry name" value="T7SS_ESAT-6-like"/>
</dbReference>
<dbReference type="EMBL" id="CP129013">
    <property type="protein sequence ID" value="WLR41454.1"/>
    <property type="molecule type" value="Genomic_DNA"/>
</dbReference>
<gene>
    <name evidence="1" type="ORF">LC087_11150</name>
</gene>
<dbReference type="Proteomes" id="UP001197974">
    <property type="component" value="Chromosome"/>
</dbReference>